<dbReference type="AlphaFoldDB" id="A0AAD7JJT1"/>
<organism evidence="1 2">
    <name type="scientific">Mycena maculata</name>
    <dbReference type="NCBI Taxonomy" id="230809"/>
    <lineage>
        <taxon>Eukaryota</taxon>
        <taxon>Fungi</taxon>
        <taxon>Dikarya</taxon>
        <taxon>Basidiomycota</taxon>
        <taxon>Agaricomycotina</taxon>
        <taxon>Agaricomycetes</taxon>
        <taxon>Agaricomycetidae</taxon>
        <taxon>Agaricales</taxon>
        <taxon>Marasmiineae</taxon>
        <taxon>Mycenaceae</taxon>
        <taxon>Mycena</taxon>
    </lineage>
</organism>
<name>A0AAD7JJT1_9AGAR</name>
<dbReference type="EMBL" id="JARJLG010000033">
    <property type="protein sequence ID" value="KAJ7766361.1"/>
    <property type="molecule type" value="Genomic_DNA"/>
</dbReference>
<reference evidence="1" key="1">
    <citation type="submission" date="2023-03" db="EMBL/GenBank/DDBJ databases">
        <title>Massive genome expansion in bonnet fungi (Mycena s.s.) driven by repeated elements and novel gene families across ecological guilds.</title>
        <authorList>
            <consortium name="Lawrence Berkeley National Laboratory"/>
            <person name="Harder C.B."/>
            <person name="Miyauchi S."/>
            <person name="Viragh M."/>
            <person name="Kuo A."/>
            <person name="Thoen E."/>
            <person name="Andreopoulos B."/>
            <person name="Lu D."/>
            <person name="Skrede I."/>
            <person name="Drula E."/>
            <person name="Henrissat B."/>
            <person name="Morin E."/>
            <person name="Kohler A."/>
            <person name="Barry K."/>
            <person name="LaButti K."/>
            <person name="Morin E."/>
            <person name="Salamov A."/>
            <person name="Lipzen A."/>
            <person name="Mereny Z."/>
            <person name="Hegedus B."/>
            <person name="Baldrian P."/>
            <person name="Stursova M."/>
            <person name="Weitz H."/>
            <person name="Taylor A."/>
            <person name="Grigoriev I.V."/>
            <person name="Nagy L.G."/>
            <person name="Martin F."/>
            <person name="Kauserud H."/>
        </authorList>
    </citation>
    <scope>NUCLEOTIDE SEQUENCE</scope>
    <source>
        <strain evidence="1">CBHHK188m</strain>
    </source>
</reference>
<proteinExistence type="predicted"/>
<gene>
    <name evidence="1" type="ORF">DFH07DRAFT_769903</name>
</gene>
<dbReference type="Proteomes" id="UP001215280">
    <property type="component" value="Unassembled WGS sequence"/>
</dbReference>
<keyword evidence="2" id="KW-1185">Reference proteome</keyword>
<sequence length="786" mass="87635">MLEWAEEDANEELCALLKDVDDECTAEEVPLECNTDDEADNEWGTKVEDTKLLTRKADDDDPAELLCMLKDAELLARNAEETSGILDWIVQERIHKITHHCLSGQKRKCYVRCSRMQMMGAQQKNCCSVATLTMRPTKKEEGNKELRVLLEDADVERATLELRTLLEDAGVNEVVCTLEDAWALLEDGRAEDTVLLKCDAELLECDADNGADEEWGTEVDDAELLTWEAELLTREADDDDPTTELLCTLEDAELVVHDAEETRNIELDEEEDDEELRALLEDADDRCAAEELRTLLGDAGVDEVICTLEDAWTLLEDDRAEDIALLQCDAELLERDNNEEANEEWGAEINDTAELLTRYADDDDPTTELLCTLDDAELVACDAEETSSGILHWTAQERVIKLLTDARHSPVELHELEAVEERALLDELGALLNADVELLARETELEAEDARLLDEDAELACEVDTDTELLARDAELLEAEDTSELEANNGRVTDAKELALEREDTDDELLARDAELLEAEDILELEADEDALGLEADDERVADAGELVLEREADADAELLAHDTELLEAADALELEAANETLELEVDAFVLEADDNVLELEAEDTELVGLLAREIELEAEDAWLVVADTNEMWAEDDVDADEELLLLGILLLELEVNALELGAADEALELEVDTFVLEADDDALELEAEDAELVRLLACEVELEAEDTWLRKENLSKESPLLGWAEDDADADEELLAREAELLLLGILLLELEADDESLLLEAEDTELEVVLSNNIIRDNTILINS</sequence>
<evidence type="ECO:0000313" key="2">
    <source>
        <dbReference type="Proteomes" id="UP001215280"/>
    </source>
</evidence>
<accession>A0AAD7JJT1</accession>
<evidence type="ECO:0000313" key="1">
    <source>
        <dbReference type="EMBL" id="KAJ7766361.1"/>
    </source>
</evidence>
<comment type="caution">
    <text evidence="1">The sequence shown here is derived from an EMBL/GenBank/DDBJ whole genome shotgun (WGS) entry which is preliminary data.</text>
</comment>
<protein>
    <submittedName>
        <fullName evidence="1">Uncharacterized protein</fullName>
    </submittedName>
</protein>